<dbReference type="Pfam" id="PF01261">
    <property type="entry name" value="AP_endonuc_2"/>
    <property type="match status" value="1"/>
</dbReference>
<dbReference type="PANTHER" id="PTHR12110">
    <property type="entry name" value="HYDROXYPYRUVATE ISOMERASE"/>
    <property type="match status" value="1"/>
</dbReference>
<dbReference type="RefSeq" id="WP_008685556.1">
    <property type="nucleotide sequence ID" value="NZ_ANOH01000364.1"/>
</dbReference>
<dbReference type="OrthoDB" id="259215at2"/>
<keyword evidence="2" id="KW-0413">Isomerase</keyword>
<dbReference type="InterPro" id="IPR036237">
    <property type="entry name" value="Xyl_isomerase-like_sf"/>
</dbReference>
<dbReference type="AlphaFoldDB" id="M5U608"/>
<dbReference type="GO" id="GO:0016853">
    <property type="term" value="F:isomerase activity"/>
    <property type="evidence" value="ECO:0007669"/>
    <property type="project" value="UniProtKB-KW"/>
</dbReference>
<evidence type="ECO:0000313" key="2">
    <source>
        <dbReference type="EMBL" id="EMI53286.1"/>
    </source>
</evidence>
<dbReference type="PANTHER" id="PTHR12110:SF53">
    <property type="entry name" value="BLR5974 PROTEIN"/>
    <property type="match status" value="1"/>
</dbReference>
<evidence type="ECO:0000313" key="3">
    <source>
        <dbReference type="Proteomes" id="UP000011885"/>
    </source>
</evidence>
<gene>
    <name evidence="2" type="ORF">RSSM_05259</name>
</gene>
<dbReference type="SUPFAM" id="SSF51658">
    <property type="entry name" value="Xylose isomerase-like"/>
    <property type="match status" value="1"/>
</dbReference>
<dbReference type="Gene3D" id="3.20.20.150">
    <property type="entry name" value="Divalent-metal-dependent TIM barrel enzymes"/>
    <property type="match status" value="1"/>
</dbReference>
<keyword evidence="3" id="KW-1185">Reference proteome</keyword>
<dbReference type="InterPro" id="IPR050312">
    <property type="entry name" value="IolE/XylAMocC-like"/>
</dbReference>
<feature type="domain" description="Xylose isomerase-like TIM barrel" evidence="1">
    <location>
        <begin position="70"/>
        <end position="288"/>
    </location>
</feature>
<proteinExistence type="predicted"/>
<evidence type="ECO:0000259" key="1">
    <source>
        <dbReference type="Pfam" id="PF01261"/>
    </source>
</evidence>
<reference evidence="2 3" key="1">
    <citation type="journal article" date="2013" name="Mar. Genomics">
        <title>Expression of sulfatases in Rhodopirellula baltica and the diversity of sulfatases in the genus Rhodopirellula.</title>
        <authorList>
            <person name="Wegner C.E."/>
            <person name="Richter-Heitmann T."/>
            <person name="Klindworth A."/>
            <person name="Klockow C."/>
            <person name="Richter M."/>
            <person name="Achstetter T."/>
            <person name="Glockner F.O."/>
            <person name="Harder J."/>
        </authorList>
    </citation>
    <scope>NUCLEOTIDE SEQUENCE [LARGE SCALE GENOMIC DNA]</scope>
    <source>
        <strain evidence="2 3">SM41</strain>
    </source>
</reference>
<sequence>MNLFTRRVFLQTTAIAAAATASGQARSIDRFERNEARVQDISLSAYSFKRSMRWWKGTRTNGKMDLLDFLDYCADAGVEAAELTSYFFPYPLNLDYLNQIKRRAHLLGIDISGGAMGNCFANTPGSEQADADMDYFRQWIDRFADVGAPAVRVFAGQGRQPGIDKQQSLANVIANLQPALRYAESRGVMLGLENHDMLQNADDLLHIVETIDSPWLGVTWDSANLSATPDPYAELAKIAPHAITAQLKLSTRINGQPVAADIPRLLSILQDANYRGYVVLEYEEKEPPEIAIPTFIADVRTALDASSDQTQHSESPAND</sequence>
<dbReference type="InterPro" id="IPR006311">
    <property type="entry name" value="TAT_signal"/>
</dbReference>
<protein>
    <submittedName>
        <fullName evidence="2">Xylose isomerase domain-containing protein TIM barrel</fullName>
    </submittedName>
</protein>
<comment type="caution">
    <text evidence="2">The sequence shown here is derived from an EMBL/GenBank/DDBJ whole genome shotgun (WGS) entry which is preliminary data.</text>
</comment>
<organism evidence="2 3">
    <name type="scientific">Rhodopirellula sallentina SM41</name>
    <dbReference type="NCBI Taxonomy" id="1263870"/>
    <lineage>
        <taxon>Bacteria</taxon>
        <taxon>Pseudomonadati</taxon>
        <taxon>Planctomycetota</taxon>
        <taxon>Planctomycetia</taxon>
        <taxon>Pirellulales</taxon>
        <taxon>Pirellulaceae</taxon>
        <taxon>Rhodopirellula</taxon>
    </lineage>
</organism>
<name>M5U608_9BACT</name>
<dbReference type="PATRIC" id="fig|1263870.3.peg.5572"/>
<accession>M5U608</accession>
<dbReference type="Proteomes" id="UP000011885">
    <property type="component" value="Unassembled WGS sequence"/>
</dbReference>
<dbReference type="EMBL" id="ANOH01000364">
    <property type="protein sequence ID" value="EMI53286.1"/>
    <property type="molecule type" value="Genomic_DNA"/>
</dbReference>
<dbReference type="InterPro" id="IPR013022">
    <property type="entry name" value="Xyl_isomerase-like_TIM-brl"/>
</dbReference>
<dbReference type="PROSITE" id="PS51318">
    <property type="entry name" value="TAT"/>
    <property type="match status" value="1"/>
</dbReference>